<dbReference type="SUPFAM" id="SSF55620">
    <property type="entry name" value="Tetrahydrobiopterin biosynthesis enzymes-like"/>
    <property type="match status" value="1"/>
</dbReference>
<dbReference type="NCBIfam" id="TIGR00525">
    <property type="entry name" value="folB"/>
    <property type="match status" value="1"/>
</dbReference>
<evidence type="ECO:0000313" key="12">
    <source>
        <dbReference type="EMBL" id="KJF76427.1"/>
    </source>
</evidence>
<comment type="pathway">
    <text evidence="3 10">Cofactor biosynthesis; tetrahydrofolate biosynthesis; 2-amino-4-hydroxy-6-hydroxymethyl-7,8-dihydropteridine diphosphate from 7,8-dihydroneopterin triphosphate: step 3/4.</text>
</comment>
<evidence type="ECO:0000256" key="10">
    <source>
        <dbReference type="RuleBase" id="RU362079"/>
    </source>
</evidence>
<evidence type="ECO:0000256" key="8">
    <source>
        <dbReference type="ARBA" id="ARBA00023239"/>
    </source>
</evidence>
<dbReference type="FunFam" id="3.30.1130.10:FF:000002">
    <property type="entry name" value="7,8-dihydroneopterin aldolase"/>
    <property type="match status" value="1"/>
</dbReference>
<dbReference type="InterPro" id="IPR006157">
    <property type="entry name" value="FolB_dom"/>
</dbReference>
<proteinExistence type="inferred from homology"/>
<evidence type="ECO:0000313" key="13">
    <source>
        <dbReference type="Proteomes" id="UP000032582"/>
    </source>
</evidence>
<dbReference type="EC" id="4.1.2.25" evidence="10"/>
<gene>
    <name evidence="12" type="primary">folB</name>
    <name evidence="12" type="ORF">UA45_18685</name>
</gene>
<comment type="caution">
    <text evidence="12">The sequence shown here is derived from an EMBL/GenBank/DDBJ whole genome shotgun (WGS) entry which is preliminary data.</text>
</comment>
<comment type="catalytic activity">
    <reaction evidence="2 10">
        <text>7,8-dihydroneopterin = 6-hydroxymethyl-7,8-dihydropterin + glycolaldehyde</text>
        <dbReference type="Rhea" id="RHEA:10540"/>
        <dbReference type="ChEBI" id="CHEBI:17001"/>
        <dbReference type="ChEBI" id="CHEBI:17071"/>
        <dbReference type="ChEBI" id="CHEBI:44841"/>
        <dbReference type="EC" id="4.1.2.25"/>
    </reaction>
</comment>
<dbReference type="EMBL" id="JZSH01000325">
    <property type="protein sequence ID" value="KJF76427.1"/>
    <property type="molecule type" value="Genomic_DNA"/>
</dbReference>
<sequence length="117" mass="13126">MDVVFIKKLVVFTTIGAYDWEKDITQKLVLDIEMHWDNKRASESDDVEHCLDYASVSTAILNYVQTRAFALVERVAEEVASLLLTEFATPWVRIRVAKPGAVAQAEEVGVIIERSAA</sequence>
<dbReference type="GO" id="GO:0004150">
    <property type="term" value="F:dihydroneopterin aldolase activity"/>
    <property type="evidence" value="ECO:0007669"/>
    <property type="project" value="UniProtKB-UniRule"/>
</dbReference>
<dbReference type="PANTHER" id="PTHR42844:SF1">
    <property type="entry name" value="DIHYDRONEOPTERIN ALDOLASE 1-RELATED"/>
    <property type="match status" value="1"/>
</dbReference>
<evidence type="ECO:0000256" key="9">
    <source>
        <dbReference type="ARBA" id="ARBA00059496"/>
    </source>
</evidence>
<dbReference type="GO" id="GO:0016853">
    <property type="term" value="F:isomerase activity"/>
    <property type="evidence" value="ECO:0007669"/>
    <property type="project" value="UniProtKB-KW"/>
</dbReference>
<keyword evidence="6 10" id="KW-0289">Folate biosynthesis</keyword>
<organism evidence="12 13">
    <name type="scientific">Morganella morganii</name>
    <name type="common">Proteus morganii</name>
    <dbReference type="NCBI Taxonomy" id="582"/>
    <lineage>
        <taxon>Bacteria</taxon>
        <taxon>Pseudomonadati</taxon>
        <taxon>Pseudomonadota</taxon>
        <taxon>Gammaproteobacteria</taxon>
        <taxon>Enterobacterales</taxon>
        <taxon>Morganellaceae</taxon>
        <taxon>Morganella</taxon>
    </lineage>
</organism>
<evidence type="ECO:0000256" key="6">
    <source>
        <dbReference type="ARBA" id="ARBA00022909"/>
    </source>
</evidence>
<dbReference type="InterPro" id="IPR006156">
    <property type="entry name" value="Dihydroneopterin_aldolase"/>
</dbReference>
<accession>A0A0D8L3R3</accession>
<evidence type="ECO:0000256" key="1">
    <source>
        <dbReference type="ARBA" id="ARBA00000693"/>
    </source>
</evidence>
<evidence type="ECO:0000256" key="2">
    <source>
        <dbReference type="ARBA" id="ARBA00001353"/>
    </source>
</evidence>
<comment type="similarity">
    <text evidence="4 10">Belongs to the DHNA family.</text>
</comment>
<dbReference type="CDD" id="cd00534">
    <property type="entry name" value="DHNA_DHNTPE"/>
    <property type="match status" value="1"/>
</dbReference>
<evidence type="ECO:0000256" key="7">
    <source>
        <dbReference type="ARBA" id="ARBA00023235"/>
    </source>
</evidence>
<dbReference type="NCBIfam" id="TIGR00526">
    <property type="entry name" value="folB_dom"/>
    <property type="match status" value="1"/>
</dbReference>
<dbReference type="GO" id="GO:0046654">
    <property type="term" value="P:tetrahydrofolate biosynthetic process"/>
    <property type="evidence" value="ECO:0007669"/>
    <property type="project" value="UniProtKB-UniRule"/>
</dbReference>
<name>A0A0D8L3R3_MORMO</name>
<reference evidence="12 13" key="1">
    <citation type="submission" date="2015-02" db="EMBL/GenBank/DDBJ databases">
        <title>Whole genome shotgun sequencing of cultured foodborne pathogen.</title>
        <authorList>
            <person name="Timme R."/>
            <person name="Allard M.W."/>
            <person name="Strain E."/>
            <person name="Evans P.S."/>
            <person name="Brown E."/>
        </authorList>
    </citation>
    <scope>NUCLEOTIDE SEQUENCE [LARGE SCALE GENOMIC DNA]</scope>
    <source>
        <strain evidence="12 13">GCSL-TSO-24</strain>
    </source>
</reference>
<evidence type="ECO:0000259" key="11">
    <source>
        <dbReference type="SMART" id="SM00905"/>
    </source>
</evidence>
<comment type="subunit">
    <text evidence="5">Homooctamer.</text>
</comment>
<dbReference type="AlphaFoldDB" id="A0A0D8L3R3"/>
<comment type="function">
    <text evidence="9">Catalyzes the conversion of 7,8-dihydroneopterin to 6-hydroxymethyl-7,8-dihydropterin. Can use L-threo-dihydroneopterin and D-erythro-dihydroneopterin as substrates for the formation of 6-hydroxymethyldihydropterin, but it can also catalyze the epimerization of carbon 2' of dihydroneopterin to dihydromonapterin at appreciable velocity.</text>
</comment>
<dbReference type="InterPro" id="IPR043133">
    <property type="entry name" value="GTP-CH-I_C/QueF"/>
</dbReference>
<comment type="catalytic activity">
    <reaction evidence="1">
        <text>7,8-dihydroneopterin = 7,8-dihydromonapterin</text>
        <dbReference type="Rhea" id="RHEA:45328"/>
        <dbReference type="ChEBI" id="CHEBI:17001"/>
        <dbReference type="ChEBI" id="CHEBI:71175"/>
        <dbReference type="EC" id="5.1.99.8"/>
    </reaction>
</comment>
<dbReference type="UniPathway" id="UPA00077">
    <property type="reaction ID" value="UER00154"/>
</dbReference>
<evidence type="ECO:0000256" key="3">
    <source>
        <dbReference type="ARBA" id="ARBA00005013"/>
    </source>
</evidence>
<dbReference type="Proteomes" id="UP000032582">
    <property type="component" value="Unassembled WGS sequence"/>
</dbReference>
<dbReference type="PANTHER" id="PTHR42844">
    <property type="entry name" value="DIHYDRONEOPTERIN ALDOLASE 1-RELATED"/>
    <property type="match status" value="1"/>
</dbReference>
<dbReference type="NCBIfam" id="NF008614">
    <property type="entry name" value="PRK11593.1"/>
    <property type="match status" value="1"/>
</dbReference>
<dbReference type="PATRIC" id="fig|582.24.peg.5961"/>
<keyword evidence="7" id="KW-0413">Isomerase</keyword>
<protein>
    <recommendedName>
        <fullName evidence="10">7,8-dihydroneopterin aldolase</fullName>
        <ecNumber evidence="10">4.1.2.25</ecNumber>
    </recommendedName>
</protein>
<dbReference type="Pfam" id="PF02152">
    <property type="entry name" value="FolB"/>
    <property type="match status" value="1"/>
</dbReference>
<dbReference type="GO" id="GO:0005737">
    <property type="term" value="C:cytoplasm"/>
    <property type="evidence" value="ECO:0007669"/>
    <property type="project" value="TreeGrafter"/>
</dbReference>
<evidence type="ECO:0000256" key="4">
    <source>
        <dbReference type="ARBA" id="ARBA00005708"/>
    </source>
</evidence>
<evidence type="ECO:0000256" key="5">
    <source>
        <dbReference type="ARBA" id="ARBA00011823"/>
    </source>
</evidence>
<dbReference type="SMART" id="SM00905">
    <property type="entry name" value="FolB"/>
    <property type="match status" value="1"/>
</dbReference>
<feature type="domain" description="Dihydroneopterin aldolase/epimerase" evidence="11">
    <location>
        <begin position="4"/>
        <end position="114"/>
    </location>
</feature>
<keyword evidence="8 10" id="KW-0456">Lyase</keyword>
<dbReference type="GO" id="GO:0046656">
    <property type="term" value="P:folic acid biosynthetic process"/>
    <property type="evidence" value="ECO:0007669"/>
    <property type="project" value="UniProtKB-UniRule"/>
</dbReference>
<dbReference type="Gene3D" id="3.30.1130.10">
    <property type="match status" value="1"/>
</dbReference>